<evidence type="ECO:0000313" key="2">
    <source>
        <dbReference type="Proteomes" id="UP001276659"/>
    </source>
</evidence>
<dbReference type="EMBL" id="JASNWA010000010">
    <property type="protein sequence ID" value="KAK3168664.1"/>
    <property type="molecule type" value="Genomic_DNA"/>
</dbReference>
<protein>
    <submittedName>
        <fullName evidence="1">Uncharacterized protein</fullName>
    </submittedName>
</protein>
<comment type="caution">
    <text evidence="1">The sequence shown here is derived from an EMBL/GenBank/DDBJ whole genome shotgun (WGS) entry which is preliminary data.</text>
</comment>
<keyword evidence="2" id="KW-1185">Reference proteome</keyword>
<organism evidence="1 2">
    <name type="scientific">Lepraria neglecta</name>
    <dbReference type="NCBI Taxonomy" id="209136"/>
    <lineage>
        <taxon>Eukaryota</taxon>
        <taxon>Fungi</taxon>
        <taxon>Dikarya</taxon>
        <taxon>Ascomycota</taxon>
        <taxon>Pezizomycotina</taxon>
        <taxon>Lecanoromycetes</taxon>
        <taxon>OSLEUM clade</taxon>
        <taxon>Lecanoromycetidae</taxon>
        <taxon>Lecanorales</taxon>
        <taxon>Lecanorineae</taxon>
        <taxon>Stereocaulaceae</taxon>
        <taxon>Lepraria</taxon>
    </lineage>
</organism>
<proteinExistence type="predicted"/>
<gene>
    <name evidence="1" type="ORF">OEA41_005112</name>
</gene>
<dbReference type="Proteomes" id="UP001276659">
    <property type="component" value="Unassembled WGS sequence"/>
</dbReference>
<name>A0AAD9YZ52_9LECA</name>
<dbReference type="AlphaFoldDB" id="A0AAD9YZ52"/>
<accession>A0AAD9YZ52</accession>
<sequence length="196" mass="22405">MPPLVLDDDEEFPSVKEILHRIPTNRITSNIDPKHIKHIIVDPTKINNPVAAQASQIPDPKGNPPTDYDPNKPFCLLDCEDEVRQRILQHILTEPDPITPYYYERCVEGTDQETRRENFPIQMLIALAGKDSKKYYEEDGDIFYGWNKWKLTDPKSRSDGSSTSATMSRAFATSESFFRKENAATAPGRRSFGEIF</sequence>
<reference evidence="1" key="1">
    <citation type="submission" date="2022-11" db="EMBL/GenBank/DDBJ databases">
        <title>Chromosomal genome sequence assembly and mating type (MAT) locus characterization of the leprose asexual lichenized fungus Lepraria neglecta (Nyl.) Erichsen.</title>
        <authorList>
            <person name="Allen J.L."/>
            <person name="Pfeffer B."/>
        </authorList>
    </citation>
    <scope>NUCLEOTIDE SEQUENCE</scope>
    <source>
        <strain evidence="1">Allen 5258</strain>
    </source>
</reference>
<evidence type="ECO:0000313" key="1">
    <source>
        <dbReference type="EMBL" id="KAK3168664.1"/>
    </source>
</evidence>